<dbReference type="EMBL" id="WRPP01000002">
    <property type="protein sequence ID" value="MVU77669.1"/>
    <property type="molecule type" value="Genomic_DNA"/>
</dbReference>
<comment type="caution">
    <text evidence="1">The sequence shown here is derived from an EMBL/GenBank/DDBJ whole genome shotgun (WGS) entry which is preliminary data.</text>
</comment>
<organism evidence="1 2">
    <name type="scientific">Nocardia terrae</name>
    <dbReference type="NCBI Taxonomy" id="2675851"/>
    <lineage>
        <taxon>Bacteria</taxon>
        <taxon>Bacillati</taxon>
        <taxon>Actinomycetota</taxon>
        <taxon>Actinomycetes</taxon>
        <taxon>Mycobacteriales</taxon>
        <taxon>Nocardiaceae</taxon>
        <taxon>Nocardia</taxon>
    </lineage>
</organism>
<dbReference type="Proteomes" id="UP000466794">
    <property type="component" value="Unassembled WGS sequence"/>
</dbReference>
<accession>A0A7K1UU28</accession>
<gene>
    <name evidence="1" type="ORF">GPX89_10500</name>
</gene>
<evidence type="ECO:0000313" key="1">
    <source>
        <dbReference type="EMBL" id="MVU77669.1"/>
    </source>
</evidence>
<protein>
    <submittedName>
        <fullName evidence="1">AAA family ATPase</fullName>
    </submittedName>
</protein>
<sequence length="200" mass="22410">MYRRPLDRDRARFRRITQEALVSHAPASAVYLVTGIQAAGKSTVAQALAERLPRSAHVRGDVFRRFVVGGREDMSPDPSAEALEQLRLRHRMAARAADDYVREGFTAVIQDVVLGEMLPYFVGRIRTDPLYVVVLAPRPEVVERREAGRAKNAYGIFTVADLDTGLRESTPRLGLWLDNSDLTVEETVDAILERAEPIVR</sequence>
<proteinExistence type="predicted"/>
<dbReference type="AlphaFoldDB" id="A0A7K1UU28"/>
<name>A0A7K1UU28_9NOCA</name>
<reference evidence="1 2" key="1">
    <citation type="submission" date="2019-12" db="EMBL/GenBank/DDBJ databases">
        <title>Nocardia sp. nov. ET3-3 isolated from soil.</title>
        <authorList>
            <person name="Kanchanasin P."/>
            <person name="Tanasupawat S."/>
            <person name="Yuki M."/>
            <person name="Kudo T."/>
        </authorList>
    </citation>
    <scope>NUCLEOTIDE SEQUENCE [LARGE SCALE GENOMIC DNA]</scope>
    <source>
        <strain evidence="1 2">ET3-3</strain>
    </source>
</reference>
<dbReference type="Gene3D" id="3.40.50.300">
    <property type="entry name" value="P-loop containing nucleotide triphosphate hydrolases"/>
    <property type="match status" value="1"/>
</dbReference>
<dbReference type="InterPro" id="IPR027417">
    <property type="entry name" value="P-loop_NTPase"/>
</dbReference>
<keyword evidence="2" id="KW-1185">Reference proteome</keyword>
<dbReference type="Pfam" id="PF13671">
    <property type="entry name" value="AAA_33"/>
    <property type="match status" value="1"/>
</dbReference>
<dbReference type="SUPFAM" id="SSF52540">
    <property type="entry name" value="P-loop containing nucleoside triphosphate hydrolases"/>
    <property type="match status" value="1"/>
</dbReference>
<evidence type="ECO:0000313" key="2">
    <source>
        <dbReference type="Proteomes" id="UP000466794"/>
    </source>
</evidence>